<evidence type="ECO:0000313" key="2">
    <source>
        <dbReference type="Proteomes" id="UP000315252"/>
    </source>
</evidence>
<organism evidence="1 2">
    <name type="scientific">Denitrobaculum tricleocarpae</name>
    <dbReference type="NCBI Taxonomy" id="2591009"/>
    <lineage>
        <taxon>Bacteria</taxon>
        <taxon>Pseudomonadati</taxon>
        <taxon>Pseudomonadota</taxon>
        <taxon>Alphaproteobacteria</taxon>
        <taxon>Rhodospirillales</taxon>
        <taxon>Rhodospirillaceae</taxon>
        <taxon>Denitrobaculum</taxon>
    </lineage>
</organism>
<dbReference type="AlphaFoldDB" id="A0A545TLA9"/>
<protein>
    <submittedName>
        <fullName evidence="1">Uncharacterized protein</fullName>
    </submittedName>
</protein>
<accession>A0A545TLA9</accession>
<keyword evidence="2" id="KW-1185">Reference proteome</keyword>
<dbReference type="Proteomes" id="UP000315252">
    <property type="component" value="Unassembled WGS sequence"/>
</dbReference>
<reference evidence="1 2" key="1">
    <citation type="submission" date="2019-06" db="EMBL/GenBank/DDBJ databases">
        <title>Whole genome sequence for Rhodospirillaceae sp. R148.</title>
        <authorList>
            <person name="Wang G."/>
        </authorList>
    </citation>
    <scope>NUCLEOTIDE SEQUENCE [LARGE SCALE GENOMIC DNA]</scope>
    <source>
        <strain evidence="1 2">R148</strain>
    </source>
</reference>
<comment type="caution">
    <text evidence="1">The sequence shown here is derived from an EMBL/GenBank/DDBJ whole genome shotgun (WGS) entry which is preliminary data.</text>
</comment>
<name>A0A545TLA9_9PROT</name>
<dbReference type="EMBL" id="VHSH01000007">
    <property type="protein sequence ID" value="TQV78005.1"/>
    <property type="molecule type" value="Genomic_DNA"/>
</dbReference>
<gene>
    <name evidence="1" type="ORF">FKG95_20710</name>
</gene>
<proteinExistence type="predicted"/>
<sequence>MAAFLLPGCESTGNKSGIAVGPQVSSLFDSDEKAVVDPSKPRLDVVIPVFDPGLSDDAENYAEEGVWPELRRAEANRFAYKMKEALEDTGAFGAVRVVPDGTATGDLYVLGQIVESNGEDVEITVEVLDITGERWFTRSFDHEVEPGFHKNIRNEGKDPYDPVFDEAANRIAQELEDYESAELDRLKQTTELRFGSSFTQEAFSDHLVTKNGRAELTSFPSENDPMLQRTRAIRVRDQLFVDNLQETYRTFSDDMETSYLIWQEQSLQEVLAQREVEREATTEAMLGILSIGVAIAAIAAGANSDSASTRTAAVTGGVVAGAAGALLLKESFQTSEEAKVHRDALAELGESIDVELAPRVVAFQEQTVELTGTAREQFAQWRKFLKKIYMEERTPEVQL</sequence>
<evidence type="ECO:0000313" key="1">
    <source>
        <dbReference type="EMBL" id="TQV78005.1"/>
    </source>
</evidence>
<dbReference type="OrthoDB" id="5487683at2"/>